<dbReference type="Proteomes" id="UP000006054">
    <property type="component" value="Chromosome"/>
</dbReference>
<reference evidence="3" key="1">
    <citation type="submission" date="2012-06" db="EMBL/GenBank/DDBJ databases">
        <title>The complete genome of Flexibacter litoralis DSM 6794.</title>
        <authorList>
            <person name="Lucas S."/>
            <person name="Copeland A."/>
            <person name="Lapidus A."/>
            <person name="Glavina del Rio T."/>
            <person name="Dalin E."/>
            <person name="Tice H."/>
            <person name="Bruce D."/>
            <person name="Goodwin L."/>
            <person name="Pitluck S."/>
            <person name="Peters L."/>
            <person name="Ovchinnikova G."/>
            <person name="Lu M."/>
            <person name="Kyrpides N."/>
            <person name="Mavromatis K."/>
            <person name="Ivanova N."/>
            <person name="Brettin T."/>
            <person name="Detter J.C."/>
            <person name="Han C."/>
            <person name="Larimer F."/>
            <person name="Land M."/>
            <person name="Hauser L."/>
            <person name="Markowitz V."/>
            <person name="Cheng J.-F."/>
            <person name="Hugenholtz P."/>
            <person name="Woyke T."/>
            <person name="Wu D."/>
            <person name="Spring S."/>
            <person name="Lang E."/>
            <person name="Kopitz M."/>
            <person name="Brambilla E."/>
            <person name="Klenk H.-P."/>
            <person name="Eisen J.A."/>
        </authorList>
    </citation>
    <scope>NUCLEOTIDE SEQUENCE [LARGE SCALE GENOMIC DNA]</scope>
    <source>
        <strain evidence="3">ATCC 23117 / DSM 6794 / NBRC 15988 / NCIMB 1366 / Sio-4</strain>
    </source>
</reference>
<name>I4AM59_BERLS</name>
<evidence type="ECO:0000313" key="3">
    <source>
        <dbReference type="Proteomes" id="UP000006054"/>
    </source>
</evidence>
<feature type="transmembrane region" description="Helical" evidence="1">
    <location>
        <begin position="69"/>
        <end position="87"/>
    </location>
</feature>
<keyword evidence="1" id="KW-1133">Transmembrane helix</keyword>
<evidence type="ECO:0000256" key="1">
    <source>
        <dbReference type="SAM" id="Phobius"/>
    </source>
</evidence>
<evidence type="ECO:0000313" key="2">
    <source>
        <dbReference type="EMBL" id="AFM05044.1"/>
    </source>
</evidence>
<dbReference type="InterPro" id="IPR011138">
    <property type="entry name" value="Cytochrome_b-558"/>
</dbReference>
<dbReference type="NCBIfam" id="TIGR02046">
    <property type="entry name" value="sdhC_b558_fam"/>
    <property type="match status" value="1"/>
</dbReference>
<dbReference type="HOGENOM" id="CLU_077968_0_0_10"/>
<dbReference type="SUPFAM" id="SSF81343">
    <property type="entry name" value="Fumarate reductase respiratory complex transmembrane subunits"/>
    <property type="match status" value="1"/>
</dbReference>
<dbReference type="PATRIC" id="fig|880071.3.peg.2674"/>
<dbReference type="GO" id="GO:0016020">
    <property type="term" value="C:membrane"/>
    <property type="evidence" value="ECO:0007669"/>
    <property type="project" value="InterPro"/>
</dbReference>
<keyword evidence="1" id="KW-0472">Membrane</keyword>
<dbReference type="AlphaFoldDB" id="I4AM59"/>
<dbReference type="RefSeq" id="WP_014798481.1">
    <property type="nucleotide sequence ID" value="NC_018018.1"/>
</dbReference>
<dbReference type="EMBL" id="CP003345">
    <property type="protein sequence ID" value="AFM05044.1"/>
    <property type="molecule type" value="Genomic_DNA"/>
</dbReference>
<proteinExistence type="predicted"/>
<protein>
    <submittedName>
        <fullName evidence="2">Succinate dehydrogenase/fumarate reductase cytochrome b subunit, b558 family</fullName>
    </submittedName>
</protein>
<accession>I4AM59</accession>
<dbReference type="STRING" id="880071.Fleli_2688"/>
<feature type="transmembrane region" description="Helical" evidence="1">
    <location>
        <begin position="112"/>
        <end position="132"/>
    </location>
</feature>
<keyword evidence="3" id="KW-1185">Reference proteome</keyword>
<feature type="transmembrane region" description="Helical" evidence="1">
    <location>
        <begin position="153"/>
        <end position="182"/>
    </location>
</feature>
<dbReference type="OrthoDB" id="9802842at2"/>
<keyword evidence="1" id="KW-0812">Transmembrane</keyword>
<dbReference type="CDD" id="cd03498">
    <property type="entry name" value="SQR_TypeB_2_TM"/>
    <property type="match status" value="1"/>
</dbReference>
<dbReference type="Gene3D" id="1.20.1300.10">
    <property type="entry name" value="Fumarate reductase/succinate dehydrogenase, transmembrane subunit"/>
    <property type="match status" value="1"/>
</dbReference>
<dbReference type="KEGG" id="fli:Fleli_2688"/>
<sequence length="276" mass="30904">MNWIIRTLTSSVGKKVLMSLTGLFLVSFLIIHMVGNFQLLIPNIESASAKFNVYAVFMTTFPLIKATSYLLYGSIILHALVALFLTLKNKKARPTGYAIAGSAEKSWASRNMGILGSILLFFIILHMGQFWFQYHFGNAHPVMEIDGMAYKNLYALVATTFSVWWFSILYLVSMLAVGFHLWHGFQSGFQTLGLNHVKYTPLISFVSKALAIFFVVGFSSMPLAMMGYFGVSNNLDEAAAVVMNKSVKEGVEWKMANWSDLKADTKWEDVKVITAE</sequence>
<organism evidence="2 3">
    <name type="scientific">Bernardetia litoralis (strain ATCC 23117 / DSM 6794 / NBRC 15988 / NCIMB 1366 / Fx l1 / Sio-4)</name>
    <name type="common">Flexibacter litoralis</name>
    <dbReference type="NCBI Taxonomy" id="880071"/>
    <lineage>
        <taxon>Bacteria</taxon>
        <taxon>Pseudomonadati</taxon>
        <taxon>Bacteroidota</taxon>
        <taxon>Cytophagia</taxon>
        <taxon>Cytophagales</taxon>
        <taxon>Bernardetiaceae</taxon>
        <taxon>Bernardetia</taxon>
    </lineage>
</organism>
<feature type="transmembrane region" description="Helical" evidence="1">
    <location>
        <begin position="20"/>
        <end position="41"/>
    </location>
</feature>
<gene>
    <name evidence="2" type="ordered locus">Fleli_2688</name>
</gene>
<feature type="transmembrane region" description="Helical" evidence="1">
    <location>
        <begin position="202"/>
        <end position="224"/>
    </location>
</feature>
<dbReference type="InterPro" id="IPR034804">
    <property type="entry name" value="SQR/QFR_C/D"/>
</dbReference>
<dbReference type="eggNOG" id="ENOG502Z7RU">
    <property type="taxonomic scope" value="Bacteria"/>
</dbReference>